<dbReference type="WBParaSite" id="PSAMB.scaffold31size108074.g825.t1">
    <property type="protein sequence ID" value="PSAMB.scaffold31size108074.g825.t1"/>
    <property type="gene ID" value="PSAMB.scaffold31size108074.g825"/>
</dbReference>
<name>A0A914W6Z2_9BILA</name>
<proteinExistence type="predicted"/>
<keyword evidence="1" id="KW-1185">Reference proteome</keyword>
<protein>
    <submittedName>
        <fullName evidence="2">Uncharacterized protein</fullName>
    </submittedName>
</protein>
<dbReference type="Proteomes" id="UP000887566">
    <property type="component" value="Unplaced"/>
</dbReference>
<evidence type="ECO:0000313" key="2">
    <source>
        <dbReference type="WBParaSite" id="PSAMB.scaffold31size108074.g825.t1"/>
    </source>
</evidence>
<evidence type="ECO:0000313" key="1">
    <source>
        <dbReference type="Proteomes" id="UP000887566"/>
    </source>
</evidence>
<accession>A0A914W6Z2</accession>
<organism evidence="1 2">
    <name type="scientific">Plectus sambesii</name>
    <dbReference type="NCBI Taxonomy" id="2011161"/>
    <lineage>
        <taxon>Eukaryota</taxon>
        <taxon>Metazoa</taxon>
        <taxon>Ecdysozoa</taxon>
        <taxon>Nematoda</taxon>
        <taxon>Chromadorea</taxon>
        <taxon>Plectida</taxon>
        <taxon>Plectina</taxon>
        <taxon>Plectoidea</taxon>
        <taxon>Plectidae</taxon>
        <taxon>Plectus</taxon>
    </lineage>
</organism>
<dbReference type="AlphaFoldDB" id="A0A914W6Z2"/>
<sequence>MLGCFAHRAHPLSVAAANGSNHLIGARPIRRRARLASRATCARPTAMAHESSSLFLCAVRNDRTDDGRRGRRLCDQQSWRCKIAVIKVIYDRRSGCWRLRFGTTGRPILARPVLLVTGPLTVWSGASCEPAVSLRSVPLRQSHCARREHLSAVFASLPHPSETCDRIAAHGHPFAARAERLSTLASVVVSPARPVFSFVVVVVIVGVGGVALERWRTAGGGERFDVRAAAVCPRPRPRRIRPIAPTALNDGEGRGRFCCRYIIKALLVLAAECGHMPDAVARRCRQEMRCAFVGTINNADGCSMRFQLAGCCKGLAPGRPFGQRPL</sequence>
<reference evidence="2" key="1">
    <citation type="submission" date="2022-11" db="UniProtKB">
        <authorList>
            <consortium name="WormBaseParasite"/>
        </authorList>
    </citation>
    <scope>IDENTIFICATION</scope>
</reference>